<reference evidence="2 3" key="1">
    <citation type="submission" date="2018-08" db="EMBL/GenBank/DDBJ databases">
        <title>Meiothermus terrae DSM 26712 genome sequencing project.</title>
        <authorList>
            <person name="Da Costa M.S."/>
            <person name="Albuquerque L."/>
            <person name="Raposo P."/>
            <person name="Froufe H.J.C."/>
            <person name="Barroso C.S."/>
            <person name="Egas C."/>
        </authorList>
    </citation>
    <scope>NUCLEOTIDE SEQUENCE [LARGE SCALE GENOMIC DNA]</scope>
    <source>
        <strain evidence="2 3">DSM 26712</strain>
    </source>
</reference>
<feature type="transmembrane region" description="Helical" evidence="1">
    <location>
        <begin position="6"/>
        <end position="27"/>
    </location>
</feature>
<dbReference type="Proteomes" id="UP000265715">
    <property type="component" value="Unassembled WGS sequence"/>
</dbReference>
<dbReference type="InterPro" id="IPR032601">
    <property type="entry name" value="DUF4900"/>
</dbReference>
<gene>
    <name evidence="2" type="ORF">Mterra_00719</name>
</gene>
<evidence type="ECO:0000313" key="3">
    <source>
        <dbReference type="Proteomes" id="UP000265715"/>
    </source>
</evidence>
<organism evidence="2 3">
    <name type="scientific">Calidithermus terrae</name>
    <dbReference type="NCBI Taxonomy" id="1408545"/>
    <lineage>
        <taxon>Bacteria</taxon>
        <taxon>Thermotogati</taxon>
        <taxon>Deinococcota</taxon>
        <taxon>Deinococci</taxon>
        <taxon>Thermales</taxon>
        <taxon>Thermaceae</taxon>
        <taxon>Calidithermus</taxon>
    </lineage>
</organism>
<dbReference type="Pfam" id="PF16241">
    <property type="entry name" value="DUF4900"/>
    <property type="match status" value="1"/>
</dbReference>
<evidence type="ECO:0000256" key="1">
    <source>
        <dbReference type="SAM" id="Phobius"/>
    </source>
</evidence>
<dbReference type="EMBL" id="QXDL01000017">
    <property type="protein sequence ID" value="RIH89994.1"/>
    <property type="molecule type" value="Genomic_DNA"/>
</dbReference>
<keyword evidence="1" id="KW-1133">Transmembrane helix</keyword>
<protein>
    <recommendedName>
        <fullName evidence="4">DUF4900 domain-containing protein</fullName>
    </recommendedName>
</protein>
<name>A0A399EZM8_9DEIN</name>
<dbReference type="OrthoDB" id="29038at2"/>
<comment type="caution">
    <text evidence="2">The sequence shown here is derived from an EMBL/GenBank/DDBJ whole genome shotgun (WGS) entry which is preliminary data.</text>
</comment>
<keyword evidence="1" id="KW-0812">Transmembrane</keyword>
<evidence type="ECO:0008006" key="4">
    <source>
        <dbReference type="Google" id="ProtNLM"/>
    </source>
</evidence>
<proteinExistence type="predicted"/>
<keyword evidence="3" id="KW-1185">Reference proteome</keyword>
<dbReference type="AlphaFoldDB" id="A0A399EZM8"/>
<keyword evidence="1" id="KW-0472">Membrane</keyword>
<evidence type="ECO:0000313" key="2">
    <source>
        <dbReference type="EMBL" id="RIH89994.1"/>
    </source>
</evidence>
<dbReference type="RefSeq" id="WP_119313932.1">
    <property type="nucleotide sequence ID" value="NZ_QXDL01000017.1"/>
</dbReference>
<sequence length="627" mass="66462">MRNHGLALITALVLLTVLVSVITILFVGSMGDLQQSRSSVQLAQARAVAEAGETYARYALAGPARSDIRNAILPLMSATADPYSEWVIPQSQWSSLATTIQNTLNTNFGSVAGASLGGIGSATVQYSVSNLRGLAYATAGQAPAQTYVADYVITSTGRAGGGIRRVQDKGIFQIQLGRPSLSQWLFLVDDAEGDAGFFPTGTVFNGPVHANHAWGFWGTPVFRDVISTSDDGAYYYNANGRCGGASRVWVRGDSRPPCTVPRFEKGFIRGAPEVELPNSTLSQQRAALGMDPLDTSTPSNSEICYRLGLHNPPTRRCTGSPSIPDGVYLVNDGGSVRGGIYVQGNLDQLRLEASGDGKQVYTLRQGSNTWVITADYAANTTSVRLNGGPLQVFSGVPNGHAPLGSGGPTGQIYVTGRIDDLRGPGRSGPLACGVDYPGNSDLCPDHPPPDQIRPALSKETQLNITAVNKIGVTSDLVYECDPTKVADGGYTSSRPRCVSADGSVPTVLGVFSQRDHIVIEDSPVKAPDNIYLWGSFLAGASGKGLAVENYGGRGKQGKMHVYGGVIQSSDQLRGTLNSSGGLGSGYIETYDYDLRFANSTLAPPNFPTVRSFDLQTIVPVKMSFREY</sequence>
<accession>A0A399EZM8</accession>